<gene>
    <name evidence="2" type="ORF">SCOCK_10011</name>
</gene>
<comment type="caution">
    <text evidence="2">The sequence shown here is derived from an EMBL/GenBank/DDBJ whole genome shotgun (WGS) entry which is preliminary data.</text>
</comment>
<organism evidence="2 3">
    <name type="scientific">Actinacidiphila cocklensis</name>
    <dbReference type="NCBI Taxonomy" id="887465"/>
    <lineage>
        <taxon>Bacteria</taxon>
        <taxon>Bacillati</taxon>
        <taxon>Actinomycetota</taxon>
        <taxon>Actinomycetes</taxon>
        <taxon>Kitasatosporales</taxon>
        <taxon>Streptomycetaceae</taxon>
        <taxon>Actinacidiphila</taxon>
    </lineage>
</organism>
<dbReference type="AlphaFoldDB" id="A0A9W4DZK6"/>
<proteinExistence type="predicted"/>
<reference evidence="2" key="1">
    <citation type="submission" date="2021-05" db="EMBL/GenBank/DDBJ databases">
        <authorList>
            <person name="Arsene-Ploetze F."/>
        </authorList>
    </citation>
    <scope>NUCLEOTIDE SEQUENCE</scope>
    <source>
        <strain evidence="2">DSM 42138</strain>
    </source>
</reference>
<name>A0A9W4DZK6_9ACTN</name>
<dbReference type="Proteomes" id="UP001152519">
    <property type="component" value="Unassembled WGS sequence"/>
</dbReference>
<protein>
    <submittedName>
        <fullName evidence="2">Uncharacterized protein</fullName>
    </submittedName>
</protein>
<accession>A0A9W4DZK6</accession>
<evidence type="ECO:0000256" key="1">
    <source>
        <dbReference type="SAM" id="MobiDB-lite"/>
    </source>
</evidence>
<evidence type="ECO:0000313" key="3">
    <source>
        <dbReference type="Proteomes" id="UP001152519"/>
    </source>
</evidence>
<dbReference type="EMBL" id="CAJSLV010000001">
    <property type="protein sequence ID" value="CAG6390543.1"/>
    <property type="molecule type" value="Genomic_DNA"/>
</dbReference>
<keyword evidence="3" id="KW-1185">Reference proteome</keyword>
<sequence length="131" mass="14332">MKKPLPFALPQRIALPSVRGDLRTSHPPFDHVRRAGAARCCLLLGHQAPGLRTGTERRSRERSDGALPWPVLAIHVSDRNHPRLARDTDAAVEEARRTSRWLDRLPGVRRAGSRSAPGGGERGVFPGATVV</sequence>
<evidence type="ECO:0000313" key="2">
    <source>
        <dbReference type="EMBL" id="CAG6390543.1"/>
    </source>
</evidence>
<feature type="region of interest" description="Disordered" evidence="1">
    <location>
        <begin position="109"/>
        <end position="131"/>
    </location>
</feature>